<dbReference type="EMBL" id="CADEPI010000036">
    <property type="protein sequence ID" value="CAB3368167.1"/>
    <property type="molecule type" value="Genomic_DNA"/>
</dbReference>
<reference evidence="2 3" key="1">
    <citation type="submission" date="2020-04" db="EMBL/GenBank/DDBJ databases">
        <authorList>
            <person name="Alioto T."/>
            <person name="Alioto T."/>
            <person name="Gomez Garrido J."/>
        </authorList>
    </citation>
    <scope>NUCLEOTIDE SEQUENCE [LARGE SCALE GENOMIC DNA]</scope>
</reference>
<name>A0A8S1CI58_9INSE</name>
<dbReference type="AlphaFoldDB" id="A0A8S1CI58"/>
<evidence type="ECO:0000313" key="3">
    <source>
        <dbReference type="Proteomes" id="UP000494165"/>
    </source>
</evidence>
<evidence type="ECO:0000256" key="1">
    <source>
        <dbReference type="SAM" id="MobiDB-lite"/>
    </source>
</evidence>
<feature type="region of interest" description="Disordered" evidence="1">
    <location>
        <begin position="22"/>
        <end position="78"/>
    </location>
</feature>
<proteinExistence type="predicted"/>
<protein>
    <submittedName>
        <fullName evidence="2">Uncharacterized protein</fullName>
    </submittedName>
</protein>
<dbReference type="OrthoDB" id="433501at2759"/>
<evidence type="ECO:0000313" key="2">
    <source>
        <dbReference type="EMBL" id="CAB3368167.1"/>
    </source>
</evidence>
<sequence length="78" mass="8413">MRLTATVIALFGRLTIKKLDRYRVSGQRGSSADRDENEGEAEGESSRAGPGRNDRDLASMRVTSADDDGSDVDDPPSN</sequence>
<keyword evidence="3" id="KW-1185">Reference proteome</keyword>
<comment type="caution">
    <text evidence="2">The sequence shown here is derived from an EMBL/GenBank/DDBJ whole genome shotgun (WGS) entry which is preliminary data.</text>
</comment>
<feature type="compositionally biased region" description="Acidic residues" evidence="1">
    <location>
        <begin position="65"/>
        <end position="78"/>
    </location>
</feature>
<dbReference type="Proteomes" id="UP000494165">
    <property type="component" value="Unassembled WGS sequence"/>
</dbReference>
<organism evidence="2 3">
    <name type="scientific">Cloeon dipterum</name>
    <dbReference type="NCBI Taxonomy" id="197152"/>
    <lineage>
        <taxon>Eukaryota</taxon>
        <taxon>Metazoa</taxon>
        <taxon>Ecdysozoa</taxon>
        <taxon>Arthropoda</taxon>
        <taxon>Hexapoda</taxon>
        <taxon>Insecta</taxon>
        <taxon>Pterygota</taxon>
        <taxon>Palaeoptera</taxon>
        <taxon>Ephemeroptera</taxon>
        <taxon>Pisciforma</taxon>
        <taxon>Baetidae</taxon>
        <taxon>Cloeon</taxon>
    </lineage>
</organism>
<gene>
    <name evidence="2" type="ORF">CLODIP_2_CD08087</name>
</gene>
<accession>A0A8S1CI58</accession>